<dbReference type="Proteomes" id="UP001482620">
    <property type="component" value="Unassembled WGS sequence"/>
</dbReference>
<dbReference type="EMBL" id="JAHRIQ010081492">
    <property type="protein sequence ID" value="MEQ2247167.1"/>
    <property type="molecule type" value="Genomic_DNA"/>
</dbReference>
<gene>
    <name evidence="1" type="ORF">ILYODFUR_006426</name>
</gene>
<organism evidence="1 2">
    <name type="scientific">Ilyodon furcidens</name>
    <name type="common">goldbreast splitfin</name>
    <dbReference type="NCBI Taxonomy" id="33524"/>
    <lineage>
        <taxon>Eukaryota</taxon>
        <taxon>Metazoa</taxon>
        <taxon>Chordata</taxon>
        <taxon>Craniata</taxon>
        <taxon>Vertebrata</taxon>
        <taxon>Euteleostomi</taxon>
        <taxon>Actinopterygii</taxon>
        <taxon>Neopterygii</taxon>
        <taxon>Teleostei</taxon>
        <taxon>Neoteleostei</taxon>
        <taxon>Acanthomorphata</taxon>
        <taxon>Ovalentaria</taxon>
        <taxon>Atherinomorphae</taxon>
        <taxon>Cyprinodontiformes</taxon>
        <taxon>Goodeidae</taxon>
        <taxon>Ilyodon</taxon>
    </lineage>
</organism>
<sequence length="146" mass="16203">MKLLFFTAGSVLTEYLLIKFYYWVLYQTLLFPAGFPAQHWLKLLTGAARTHSDNVTGSLETHQYHGAVLRSEVKPACSSCGWAAEVVQQCVRQICLGEGELGLQFVQSASCHILPRNQQIVQTDQNQTGLASSKDLFQVIPCENPG</sequence>
<reference evidence="1 2" key="1">
    <citation type="submission" date="2021-06" db="EMBL/GenBank/DDBJ databases">
        <authorList>
            <person name="Palmer J.M."/>
        </authorList>
    </citation>
    <scope>NUCLEOTIDE SEQUENCE [LARGE SCALE GENOMIC DNA]</scope>
    <source>
        <strain evidence="2">if_2019</strain>
        <tissue evidence="1">Muscle</tissue>
    </source>
</reference>
<evidence type="ECO:0000313" key="1">
    <source>
        <dbReference type="EMBL" id="MEQ2247167.1"/>
    </source>
</evidence>
<comment type="caution">
    <text evidence="1">The sequence shown here is derived from an EMBL/GenBank/DDBJ whole genome shotgun (WGS) entry which is preliminary data.</text>
</comment>
<evidence type="ECO:0000313" key="2">
    <source>
        <dbReference type="Proteomes" id="UP001482620"/>
    </source>
</evidence>
<accession>A0ABV0URF5</accession>
<proteinExistence type="predicted"/>
<name>A0ABV0URF5_9TELE</name>
<protein>
    <submittedName>
        <fullName evidence="1">Uncharacterized protein</fullName>
    </submittedName>
</protein>
<keyword evidence="2" id="KW-1185">Reference proteome</keyword>